<dbReference type="Pfam" id="PF07910">
    <property type="entry name" value="Peptidase_C78"/>
    <property type="match status" value="1"/>
</dbReference>
<dbReference type="Gene3D" id="3.90.70.130">
    <property type="match status" value="1"/>
</dbReference>
<evidence type="ECO:0000313" key="5">
    <source>
        <dbReference type="Proteomes" id="UP000030641"/>
    </source>
</evidence>
<feature type="compositionally biased region" description="Polar residues" evidence="2">
    <location>
        <begin position="113"/>
        <end position="129"/>
    </location>
</feature>
<dbReference type="GeneID" id="25363069"/>
<feature type="domain" description="UFSP1/2/DUB catalytic" evidence="3">
    <location>
        <begin position="244"/>
        <end position="465"/>
    </location>
</feature>
<dbReference type="InterPro" id="IPR012462">
    <property type="entry name" value="UFSP1/2_DUB_cat"/>
</dbReference>
<gene>
    <name evidence="4" type="ORF">AUEXF2481DRAFT_257932</name>
</gene>
<dbReference type="GO" id="GO:0016787">
    <property type="term" value="F:hydrolase activity"/>
    <property type="evidence" value="ECO:0007669"/>
    <property type="project" value="UniProtKB-KW"/>
</dbReference>
<dbReference type="STRING" id="1043005.A0A074Z7B1"/>
<dbReference type="EMBL" id="KL584761">
    <property type="protein sequence ID" value="KEQ94771.1"/>
    <property type="molecule type" value="Genomic_DNA"/>
</dbReference>
<dbReference type="RefSeq" id="XP_013343338.1">
    <property type="nucleotide sequence ID" value="XM_013487884.1"/>
</dbReference>
<dbReference type="HOGENOM" id="CLU_013053_3_0_1"/>
<name>A0A074Z7B1_AURSE</name>
<dbReference type="AlphaFoldDB" id="A0A074Z7B1"/>
<dbReference type="OrthoDB" id="288987at2759"/>
<protein>
    <recommendedName>
        <fullName evidence="3">UFSP1/2/DUB catalytic domain-containing protein</fullName>
    </recommendedName>
</protein>
<evidence type="ECO:0000256" key="2">
    <source>
        <dbReference type="SAM" id="MobiDB-lite"/>
    </source>
</evidence>
<feature type="compositionally biased region" description="Basic and acidic residues" evidence="2">
    <location>
        <begin position="149"/>
        <end position="181"/>
    </location>
</feature>
<accession>A0A074Z7B1</accession>
<organism evidence="4 5">
    <name type="scientific">Aureobasidium subglaciale (strain EXF-2481)</name>
    <name type="common">Aureobasidium pullulans var. subglaciale</name>
    <dbReference type="NCBI Taxonomy" id="1043005"/>
    <lineage>
        <taxon>Eukaryota</taxon>
        <taxon>Fungi</taxon>
        <taxon>Dikarya</taxon>
        <taxon>Ascomycota</taxon>
        <taxon>Pezizomycotina</taxon>
        <taxon>Dothideomycetes</taxon>
        <taxon>Dothideomycetidae</taxon>
        <taxon>Dothideales</taxon>
        <taxon>Saccotheciaceae</taxon>
        <taxon>Aureobasidium</taxon>
    </lineage>
</organism>
<keyword evidence="5" id="KW-1185">Reference proteome</keyword>
<dbReference type="Proteomes" id="UP000030641">
    <property type="component" value="Unassembled WGS sequence"/>
</dbReference>
<keyword evidence="1" id="KW-0378">Hydrolase</keyword>
<feature type="region of interest" description="Disordered" evidence="2">
    <location>
        <begin position="113"/>
        <end position="181"/>
    </location>
</feature>
<sequence>MDCPFLCGFHTPNGDEAEYQITAHIELQHTLDSEFTVEDQDLNFALVLQRQEEQVLANTRNRSTSINFNAEQSQTGKKTTADSADDEFPYAECAECEDFVHVVEFNEHMNAHSSLNSSSDAAPGTSTGPEYNHGSIGQPLVQGSTKISRHVDQGPRSPDKRAARSSVEETPRGRRLGKRELGPYAFEKRMPEYMLKRLRIGEPVRRANRIGRKGQLCVERIVDNEVPGLIPVIARLCETSAGLRRAYLCHPSVQHVFKAPKQTHFCGYRNIQMLVSYMQAVQATNHDCFGKQIPGVLRLQEMIEEAWDTSACSLARQETGGILNTRKWIGTPEVASICEHLNIPHSVHAFSHTRSKRAHEQLLDFAETYFLPGATEERSKVQKTCRAPIYFQQPGHSMTVVGFERSNNGSRSLLVFDPSFGPSNQLRDLLTKSLNAVIAESVASRLLSNYRRSTTQLAKYDEFEVLT</sequence>
<reference evidence="4 5" key="1">
    <citation type="journal article" date="2014" name="BMC Genomics">
        <title>Genome sequencing of four Aureobasidium pullulans varieties: biotechnological potential, stress tolerance, and description of new species.</title>
        <authorList>
            <person name="Gostin Ar C."/>
            <person name="Ohm R.A."/>
            <person name="Kogej T."/>
            <person name="Sonjak S."/>
            <person name="Turk M."/>
            <person name="Zajc J."/>
            <person name="Zalar P."/>
            <person name="Grube M."/>
            <person name="Sun H."/>
            <person name="Han J."/>
            <person name="Sharma A."/>
            <person name="Chiniquy J."/>
            <person name="Ngan C.Y."/>
            <person name="Lipzen A."/>
            <person name="Barry K."/>
            <person name="Grigoriev I.V."/>
            <person name="Gunde-Cimerman N."/>
        </authorList>
    </citation>
    <scope>NUCLEOTIDE SEQUENCE [LARGE SCALE GENOMIC DNA]</scope>
    <source>
        <strain evidence="4 5">EXF-2481</strain>
    </source>
</reference>
<dbReference type="InParanoid" id="A0A074Z7B1"/>
<dbReference type="OMA" id="PFCPFSD"/>
<evidence type="ECO:0000313" key="4">
    <source>
        <dbReference type="EMBL" id="KEQ94771.1"/>
    </source>
</evidence>
<evidence type="ECO:0000259" key="3">
    <source>
        <dbReference type="Pfam" id="PF07910"/>
    </source>
</evidence>
<evidence type="ECO:0000256" key="1">
    <source>
        <dbReference type="ARBA" id="ARBA00022801"/>
    </source>
</evidence>
<proteinExistence type="predicted"/>